<dbReference type="SUPFAM" id="SSF56059">
    <property type="entry name" value="Glutathione synthetase ATP-binding domain-like"/>
    <property type="match status" value="1"/>
</dbReference>
<dbReference type="AlphaFoldDB" id="A0A926DRK5"/>
<name>A0A926DRK5_9FIRM</name>
<dbReference type="InterPro" id="IPR008279">
    <property type="entry name" value="PEP-util_enz_mobile_dom"/>
</dbReference>
<dbReference type="InterPro" id="IPR051549">
    <property type="entry name" value="PEP_Utilizing_Enz"/>
</dbReference>
<proteinExistence type="predicted"/>
<feature type="domain" description="Pyruvate phosphate dikinase AMP/ATP-binding" evidence="2">
    <location>
        <begin position="211"/>
        <end position="262"/>
    </location>
</feature>
<dbReference type="GO" id="GO:0016301">
    <property type="term" value="F:kinase activity"/>
    <property type="evidence" value="ECO:0007669"/>
    <property type="project" value="InterPro"/>
</dbReference>
<dbReference type="PANTHER" id="PTHR43615:SF1">
    <property type="entry name" value="PPDK_N DOMAIN-CONTAINING PROTEIN"/>
    <property type="match status" value="1"/>
</dbReference>
<comment type="caution">
    <text evidence="3">The sequence shown here is derived from an EMBL/GenBank/DDBJ whole genome shotgun (WGS) entry which is preliminary data.</text>
</comment>
<evidence type="ECO:0008006" key="5">
    <source>
        <dbReference type="Google" id="ProtNLM"/>
    </source>
</evidence>
<dbReference type="InterPro" id="IPR002192">
    <property type="entry name" value="PPDK_AMP/ATP-bd"/>
</dbReference>
<protein>
    <recommendedName>
        <fullName evidence="5">Phosphoenolpyruvate synthase</fullName>
    </recommendedName>
</protein>
<gene>
    <name evidence="3" type="ORF">H8730_04165</name>
</gene>
<dbReference type="GO" id="GO:0005524">
    <property type="term" value="F:ATP binding"/>
    <property type="evidence" value="ECO:0007669"/>
    <property type="project" value="InterPro"/>
</dbReference>
<evidence type="ECO:0000313" key="4">
    <source>
        <dbReference type="Proteomes" id="UP000657006"/>
    </source>
</evidence>
<dbReference type="InterPro" id="IPR013815">
    <property type="entry name" value="ATP_grasp_subdomain_1"/>
</dbReference>
<dbReference type="RefSeq" id="WP_177719294.1">
    <property type="nucleotide sequence ID" value="NZ_JACRSQ010000004.1"/>
</dbReference>
<dbReference type="InterPro" id="IPR036637">
    <property type="entry name" value="Phosphohistidine_dom_sf"/>
</dbReference>
<dbReference type="Pfam" id="PF01326">
    <property type="entry name" value="PPDK_N"/>
    <property type="match status" value="2"/>
</dbReference>
<sequence length="778" mass="90695">MLYDLKNVENWKCPGIGVKAQNLVRLYQLGYTVCDGVIVPFPFFQQFCRDNALAFITPESIRRADFGLAQQQELWTCWERLTKGGRELIVRSSADFEDRPGKSNAGMFASVQHVSDFEQLLEAVREVWSSYYRSSIEKDKEMGQGFGVIVQQMLLCDTSGVTFTRDPNTLNRCVWIEACKGNNEKIIQNRAAAATAKIDWAGGRPHYTSSRLLTRKELTEQLRIAQKLEQDFGYPCDFEWGLQDHRLWIFQVRPISRKAEKELYGEPAIEGLDCILLDRYAKPASTCYLSILDEWQQKIYLSHYTDRRGSEFSEKPLKFLYHRVYWNQRYQQQYFQDDGRKSVYKRLLLWYRVKTSWRKWYRRIPAYDKKILQYQRRMEFETSEDDLLRLLDEICDTFCIMLGIDHYRFLSLAQILYRKVEQKAATLQYDPQCLARDLGAYVHRNQTSQANDELQDIAKFVREDVELHTLFAHEDAADIWKRMGENPSNTMYCKILQFINRHGHRGVGCDDLYEPHWRERPEIVISLLQQLVNTTQIHPGNGGESNSGTVQSPGWRLQSLIRDAGRYMCLREDQRYYFDKSWMLLREILLKISQRFMQRSILTETNDIFFMTIQEIRHHLQFLNYPFHVEILKERIQDYERACTTAPPYMLKNSSTVPVQKSKVSKSYKAMAISGGEAAGPIRLIRGIEDLSRAQKGDIGVVNTFHPSWTPILSVVSGLIMSYGNMLSHGAVIAREYGIPVVVFNADAISMFHENDMVRINGTTGRIHLLNHAERKSI</sequence>
<keyword evidence="4" id="KW-1185">Reference proteome</keyword>
<feature type="domain" description="Pyruvate phosphate dikinase AMP/ATP-binding" evidence="2">
    <location>
        <begin position="68"/>
        <end position="191"/>
    </location>
</feature>
<dbReference type="Gene3D" id="3.50.30.10">
    <property type="entry name" value="Phosphohistidine domain"/>
    <property type="match status" value="1"/>
</dbReference>
<dbReference type="SUPFAM" id="SSF52009">
    <property type="entry name" value="Phosphohistidine domain"/>
    <property type="match status" value="1"/>
</dbReference>
<feature type="domain" description="PEP-utilising enzyme mobile" evidence="1">
    <location>
        <begin position="695"/>
        <end position="765"/>
    </location>
</feature>
<evidence type="ECO:0000259" key="2">
    <source>
        <dbReference type="Pfam" id="PF01326"/>
    </source>
</evidence>
<accession>A0A926DRK5</accession>
<dbReference type="PANTHER" id="PTHR43615">
    <property type="entry name" value="PHOSPHOENOLPYRUVATE SYNTHASE-RELATED"/>
    <property type="match status" value="1"/>
</dbReference>
<dbReference type="Pfam" id="PF00391">
    <property type="entry name" value="PEP-utilizers"/>
    <property type="match status" value="1"/>
</dbReference>
<evidence type="ECO:0000313" key="3">
    <source>
        <dbReference type="EMBL" id="MBC8542741.1"/>
    </source>
</evidence>
<organism evidence="3 4">
    <name type="scientific">Bianquea renquensis</name>
    <dbReference type="NCBI Taxonomy" id="2763661"/>
    <lineage>
        <taxon>Bacteria</taxon>
        <taxon>Bacillati</taxon>
        <taxon>Bacillota</taxon>
        <taxon>Clostridia</taxon>
        <taxon>Eubacteriales</taxon>
        <taxon>Bianqueaceae</taxon>
        <taxon>Bianquea</taxon>
    </lineage>
</organism>
<dbReference type="EMBL" id="JACRSQ010000004">
    <property type="protein sequence ID" value="MBC8542741.1"/>
    <property type="molecule type" value="Genomic_DNA"/>
</dbReference>
<dbReference type="Proteomes" id="UP000657006">
    <property type="component" value="Unassembled WGS sequence"/>
</dbReference>
<dbReference type="Gene3D" id="3.30.470.20">
    <property type="entry name" value="ATP-grasp fold, B domain"/>
    <property type="match status" value="1"/>
</dbReference>
<evidence type="ECO:0000259" key="1">
    <source>
        <dbReference type="Pfam" id="PF00391"/>
    </source>
</evidence>
<reference evidence="3" key="1">
    <citation type="submission" date="2020-08" db="EMBL/GenBank/DDBJ databases">
        <title>Genome public.</title>
        <authorList>
            <person name="Liu C."/>
            <person name="Sun Q."/>
        </authorList>
    </citation>
    <scope>NUCLEOTIDE SEQUENCE</scope>
    <source>
        <strain evidence="3">NSJ-32</strain>
    </source>
</reference>
<dbReference type="Gene3D" id="3.30.1490.20">
    <property type="entry name" value="ATP-grasp fold, A domain"/>
    <property type="match status" value="1"/>
</dbReference>